<dbReference type="GO" id="GO:0030170">
    <property type="term" value="F:pyridoxal phosphate binding"/>
    <property type="evidence" value="ECO:0007669"/>
    <property type="project" value="InterPro"/>
</dbReference>
<organism evidence="2 3">
    <name type="scientific">Catalinimonas alkaloidigena</name>
    <dbReference type="NCBI Taxonomy" id="1075417"/>
    <lineage>
        <taxon>Bacteria</taxon>
        <taxon>Pseudomonadati</taxon>
        <taxon>Bacteroidota</taxon>
        <taxon>Cytophagia</taxon>
        <taxon>Cytophagales</taxon>
        <taxon>Catalimonadaceae</taxon>
        <taxon>Catalinimonas</taxon>
    </lineage>
</organism>
<dbReference type="SUPFAM" id="SSF50800">
    <property type="entry name" value="PK beta-barrel domain-like"/>
    <property type="match status" value="1"/>
</dbReference>
<accession>A0A1G9BC53</accession>
<dbReference type="EMBL" id="FNFO01000002">
    <property type="protein sequence ID" value="SDK37108.1"/>
    <property type="molecule type" value="Genomic_DNA"/>
</dbReference>
<feature type="domain" description="MOSC" evidence="1">
    <location>
        <begin position="23"/>
        <end position="153"/>
    </location>
</feature>
<keyword evidence="3" id="KW-1185">Reference proteome</keyword>
<reference evidence="2 3" key="1">
    <citation type="submission" date="2016-10" db="EMBL/GenBank/DDBJ databases">
        <authorList>
            <person name="de Groot N.N."/>
        </authorList>
    </citation>
    <scope>NUCLEOTIDE SEQUENCE [LARGE SCALE GENOMIC DNA]</scope>
    <source>
        <strain evidence="2 3">DSM 25186</strain>
    </source>
</reference>
<dbReference type="GO" id="GO:0003824">
    <property type="term" value="F:catalytic activity"/>
    <property type="evidence" value="ECO:0007669"/>
    <property type="project" value="InterPro"/>
</dbReference>
<dbReference type="Gene3D" id="2.40.33.20">
    <property type="entry name" value="PK beta-barrel domain-like"/>
    <property type="match status" value="1"/>
</dbReference>
<dbReference type="InterPro" id="IPR052716">
    <property type="entry name" value="MOSC_domain"/>
</dbReference>
<dbReference type="InterPro" id="IPR011037">
    <property type="entry name" value="Pyrv_Knase-like_insert_dom_sf"/>
</dbReference>
<dbReference type="PANTHER" id="PTHR36930">
    <property type="entry name" value="METAL-SULFUR CLUSTER BIOSYNTHESIS PROTEINS YUAD-RELATED"/>
    <property type="match status" value="1"/>
</dbReference>
<name>A0A1G9BC53_9BACT</name>
<proteinExistence type="predicted"/>
<sequence>MQIHPHAGALEWIGLRPGRDAPMQVVDEVEVQPGQGLKGDRFSGKNSDKRAVTLIHAEHLTAVASYLHREDVDPGLVRRNLVVRGLNLLALKERQFRIGEEVILEWTGECHPCSKMEKNLGPGGYNAMRQHGGITARVIQGGTIRRGDAIVPL</sequence>
<dbReference type="InterPro" id="IPR005302">
    <property type="entry name" value="MoCF_Sase_C"/>
</dbReference>
<evidence type="ECO:0000259" key="1">
    <source>
        <dbReference type="PROSITE" id="PS51340"/>
    </source>
</evidence>
<dbReference type="PROSITE" id="PS51340">
    <property type="entry name" value="MOSC"/>
    <property type="match status" value="1"/>
</dbReference>
<dbReference type="GO" id="GO:0030151">
    <property type="term" value="F:molybdenum ion binding"/>
    <property type="evidence" value="ECO:0007669"/>
    <property type="project" value="InterPro"/>
</dbReference>
<dbReference type="PANTHER" id="PTHR36930:SF1">
    <property type="entry name" value="MOSC DOMAIN-CONTAINING PROTEIN"/>
    <property type="match status" value="1"/>
</dbReference>
<dbReference type="Pfam" id="PF03473">
    <property type="entry name" value="MOSC"/>
    <property type="match status" value="1"/>
</dbReference>
<evidence type="ECO:0000313" key="3">
    <source>
        <dbReference type="Proteomes" id="UP000198510"/>
    </source>
</evidence>
<dbReference type="AlphaFoldDB" id="A0A1G9BC53"/>
<evidence type="ECO:0000313" key="2">
    <source>
        <dbReference type="EMBL" id="SDK37108.1"/>
    </source>
</evidence>
<dbReference type="Proteomes" id="UP000198510">
    <property type="component" value="Unassembled WGS sequence"/>
</dbReference>
<dbReference type="OrthoDB" id="1550913at2"/>
<dbReference type="STRING" id="1075417.SAMN05421823_102576"/>
<gene>
    <name evidence="2" type="ORF">SAMN05421823_102576</name>
</gene>
<protein>
    <submittedName>
        <fullName evidence="2">MOSC domain-containing protein YiiM</fullName>
    </submittedName>
</protein>